<dbReference type="EMBL" id="VOQF01000006">
    <property type="protein sequence ID" value="TXC90563.1"/>
    <property type="molecule type" value="Genomic_DNA"/>
</dbReference>
<dbReference type="AlphaFoldDB" id="A0A5C6W3T6"/>
<dbReference type="Gene3D" id="1.10.287.950">
    <property type="entry name" value="Methyl-accepting chemotaxis protein"/>
    <property type="match status" value="1"/>
</dbReference>
<evidence type="ECO:0000256" key="7">
    <source>
        <dbReference type="SAM" id="MobiDB-lite"/>
    </source>
</evidence>
<feature type="transmembrane region" description="Helical" evidence="8">
    <location>
        <begin position="48"/>
        <end position="67"/>
    </location>
</feature>
<evidence type="ECO:0000259" key="9">
    <source>
        <dbReference type="PROSITE" id="PS50111"/>
    </source>
</evidence>
<evidence type="ECO:0000256" key="4">
    <source>
        <dbReference type="ARBA" id="ARBA00023224"/>
    </source>
</evidence>
<keyword evidence="2" id="KW-1003">Cell membrane</keyword>
<keyword evidence="8" id="KW-1133">Transmembrane helix</keyword>
<evidence type="ECO:0000259" key="10">
    <source>
        <dbReference type="PROSITE" id="PS50885"/>
    </source>
</evidence>
<dbReference type="Pfam" id="PF05227">
    <property type="entry name" value="CHASE3"/>
    <property type="match status" value="1"/>
</dbReference>
<evidence type="ECO:0000313" key="11">
    <source>
        <dbReference type="EMBL" id="TXC90563.1"/>
    </source>
</evidence>
<dbReference type="GO" id="GO:0005886">
    <property type="term" value="C:plasma membrane"/>
    <property type="evidence" value="ECO:0007669"/>
    <property type="project" value="UniProtKB-SubCell"/>
</dbReference>
<keyword evidence="8" id="KW-0812">Transmembrane</keyword>
<comment type="subcellular location">
    <subcellularLocation>
        <location evidence="1">Cell membrane</location>
    </subcellularLocation>
</comment>
<dbReference type="PANTHER" id="PTHR32089:SF112">
    <property type="entry name" value="LYSOZYME-LIKE PROTEIN-RELATED"/>
    <property type="match status" value="1"/>
</dbReference>
<dbReference type="InterPro" id="IPR004089">
    <property type="entry name" value="MCPsignal_dom"/>
</dbReference>
<dbReference type="PANTHER" id="PTHR32089">
    <property type="entry name" value="METHYL-ACCEPTING CHEMOTAXIS PROTEIN MCPB"/>
    <property type="match status" value="1"/>
</dbReference>
<feature type="domain" description="HAMP" evidence="10">
    <location>
        <begin position="246"/>
        <end position="300"/>
    </location>
</feature>
<accession>A0A5C6W3T6</accession>
<dbReference type="OrthoDB" id="2443859at2"/>
<dbReference type="RefSeq" id="WP_146948730.1">
    <property type="nucleotide sequence ID" value="NZ_VOQF01000006.1"/>
</dbReference>
<dbReference type="Proteomes" id="UP000321363">
    <property type="component" value="Unassembled WGS sequence"/>
</dbReference>
<dbReference type="SUPFAM" id="SSF58104">
    <property type="entry name" value="Methyl-accepting chemotaxis protein (MCP) signaling domain"/>
    <property type="match status" value="1"/>
</dbReference>
<evidence type="ECO:0000256" key="2">
    <source>
        <dbReference type="ARBA" id="ARBA00022475"/>
    </source>
</evidence>
<evidence type="ECO:0000313" key="12">
    <source>
        <dbReference type="Proteomes" id="UP000321363"/>
    </source>
</evidence>
<name>A0A5C6W3T6_9BACI</name>
<keyword evidence="4 6" id="KW-0807">Transducer</keyword>
<dbReference type="InterPro" id="IPR007891">
    <property type="entry name" value="CHASE3"/>
</dbReference>
<organism evidence="11 12">
    <name type="scientific">Metabacillus litoralis</name>
    <dbReference type="NCBI Taxonomy" id="152268"/>
    <lineage>
        <taxon>Bacteria</taxon>
        <taxon>Bacillati</taxon>
        <taxon>Bacillota</taxon>
        <taxon>Bacilli</taxon>
        <taxon>Bacillales</taxon>
        <taxon>Bacillaceae</taxon>
        <taxon>Metabacillus</taxon>
    </lineage>
</organism>
<feature type="compositionally biased region" description="Basic residues" evidence="7">
    <location>
        <begin position="10"/>
        <end position="23"/>
    </location>
</feature>
<gene>
    <name evidence="11" type="ORF">FS935_11640</name>
</gene>
<dbReference type="PROSITE" id="PS50111">
    <property type="entry name" value="CHEMOTAXIS_TRANSDUC_2"/>
    <property type="match status" value="1"/>
</dbReference>
<dbReference type="PRINTS" id="PR00260">
    <property type="entry name" value="CHEMTRNSDUCR"/>
</dbReference>
<dbReference type="InterPro" id="IPR003660">
    <property type="entry name" value="HAMP_dom"/>
</dbReference>
<comment type="similarity">
    <text evidence="5">Belongs to the methyl-accepting chemotaxis (MCP) protein family.</text>
</comment>
<dbReference type="CDD" id="cd11386">
    <property type="entry name" value="MCP_signal"/>
    <property type="match status" value="1"/>
</dbReference>
<feature type="domain" description="Methyl-accepting transducer" evidence="9">
    <location>
        <begin position="319"/>
        <end position="555"/>
    </location>
</feature>
<sequence length="605" mass="66284">MFNQNERKEKAPKKQKQIKLKKKDLKKPGAEKKQLGIFSYINTIRGKLIISFGLLSIVLLLSATTSYTNINKLDKEIDYLIQHDLEINTSTQDLSRILLSMETSQRGFVITGLTDFIYPFENGKNDIPTELEHLRNLFKGNDSQLAKLTNIEEAFNNWVAYSDSLVNTRKTVGLDEAAIIVEAGEGTEYMNSIQTDVELIVADQQKNQQERINDLNSQVSIFKIVTISLTLFAILLSIFFALSLTRGLKINLNKISTSILEIANAGGNLTKRIQVNSKDELADLANDTNQLIDGISTLVHQVSQMAQNVTATTRHLLTSTEETTTVINSIANASSEIASGSEKTETKMKISFEIMQSLEKAAISLSEQAETVKTNSIKMQQVAQNGGNSVKASSEKMLSIEETMSNTNKTVEALGKKSTEITSIISTITDIAEQTNLLALNAAIEAARAGEQGKGFAVVAAEVRRLAEQSQDAARGVKQIISSIQDEVKVIINQNDEGVKEVISGVELTKQTNSSFEDIVKQTQMTTTVVNTMVDYIQQTMNLSKEVSDAFNQVIEISSTNASHTETTAAASQQGSAAMQEIAASTSMLSKQADDLMKVIGNFKI</sequence>
<dbReference type="Pfam" id="PF00015">
    <property type="entry name" value="MCPsignal"/>
    <property type="match status" value="1"/>
</dbReference>
<protein>
    <submittedName>
        <fullName evidence="11">Chemotaxis protein</fullName>
    </submittedName>
</protein>
<feature type="transmembrane region" description="Helical" evidence="8">
    <location>
        <begin position="221"/>
        <end position="244"/>
    </location>
</feature>
<dbReference type="GO" id="GO:0006935">
    <property type="term" value="P:chemotaxis"/>
    <property type="evidence" value="ECO:0007669"/>
    <property type="project" value="InterPro"/>
</dbReference>
<dbReference type="GO" id="GO:0007165">
    <property type="term" value="P:signal transduction"/>
    <property type="evidence" value="ECO:0007669"/>
    <property type="project" value="UniProtKB-KW"/>
</dbReference>
<dbReference type="CDD" id="cd19410">
    <property type="entry name" value="HK9-like_sensor"/>
    <property type="match status" value="1"/>
</dbReference>
<evidence type="ECO:0000256" key="6">
    <source>
        <dbReference type="PROSITE-ProRule" id="PRU00284"/>
    </source>
</evidence>
<comment type="caution">
    <text evidence="11">The sequence shown here is derived from an EMBL/GenBank/DDBJ whole genome shotgun (WGS) entry which is preliminary data.</text>
</comment>
<evidence type="ECO:0000256" key="1">
    <source>
        <dbReference type="ARBA" id="ARBA00004236"/>
    </source>
</evidence>
<feature type="region of interest" description="Disordered" evidence="7">
    <location>
        <begin position="1"/>
        <end position="23"/>
    </location>
</feature>
<evidence type="ECO:0000256" key="5">
    <source>
        <dbReference type="ARBA" id="ARBA00029447"/>
    </source>
</evidence>
<dbReference type="PROSITE" id="PS50885">
    <property type="entry name" value="HAMP"/>
    <property type="match status" value="1"/>
</dbReference>
<proteinExistence type="inferred from homology"/>
<dbReference type="InterPro" id="IPR004090">
    <property type="entry name" value="Chemotax_Me-accpt_rcpt"/>
</dbReference>
<reference evidence="11 12" key="1">
    <citation type="journal article" date="2005" name="Int. J. Syst. Evol. Microbiol.">
        <title>Bacillus litoralis sp. nov., isolated from a tidal flat of the Yellow Sea in Korea.</title>
        <authorList>
            <person name="Yoon J.H."/>
            <person name="Oh T.K."/>
        </authorList>
    </citation>
    <scope>NUCLEOTIDE SEQUENCE [LARGE SCALE GENOMIC DNA]</scope>
    <source>
        <strain evidence="11 12">SW-211</strain>
    </source>
</reference>
<dbReference type="GO" id="GO:0004888">
    <property type="term" value="F:transmembrane signaling receptor activity"/>
    <property type="evidence" value="ECO:0007669"/>
    <property type="project" value="InterPro"/>
</dbReference>
<dbReference type="Gene3D" id="6.10.340.10">
    <property type="match status" value="1"/>
</dbReference>
<evidence type="ECO:0000256" key="8">
    <source>
        <dbReference type="SAM" id="Phobius"/>
    </source>
</evidence>
<dbReference type="SMART" id="SM00283">
    <property type="entry name" value="MA"/>
    <property type="match status" value="1"/>
</dbReference>
<keyword evidence="3 8" id="KW-0472">Membrane</keyword>
<keyword evidence="12" id="KW-1185">Reference proteome</keyword>
<dbReference type="CDD" id="cd06225">
    <property type="entry name" value="HAMP"/>
    <property type="match status" value="1"/>
</dbReference>
<evidence type="ECO:0000256" key="3">
    <source>
        <dbReference type="ARBA" id="ARBA00023136"/>
    </source>
</evidence>